<evidence type="ECO:0000256" key="1">
    <source>
        <dbReference type="ARBA" id="ARBA00001933"/>
    </source>
</evidence>
<evidence type="ECO:0000313" key="9">
    <source>
        <dbReference type="EMBL" id="RGT76952.1"/>
    </source>
</evidence>
<evidence type="ECO:0000256" key="3">
    <source>
        <dbReference type="ARBA" id="ARBA00022563"/>
    </source>
</evidence>
<dbReference type="Proteomes" id="UP000285290">
    <property type="component" value="Unassembled WGS sequence"/>
</dbReference>
<dbReference type="InterPro" id="IPR015421">
    <property type="entry name" value="PyrdxlP-dep_Trfase_major"/>
</dbReference>
<evidence type="ECO:0000256" key="4">
    <source>
        <dbReference type="ARBA" id="ARBA00022605"/>
    </source>
</evidence>
<protein>
    <submittedName>
        <fullName evidence="8">Amino acid hydroxymethyltransferase</fullName>
    </submittedName>
</protein>
<evidence type="ECO:0000259" key="6">
    <source>
        <dbReference type="Pfam" id="PF00464"/>
    </source>
</evidence>
<evidence type="ECO:0000313" key="10">
    <source>
        <dbReference type="EMBL" id="RHA16233.1"/>
    </source>
</evidence>
<evidence type="ECO:0000256" key="5">
    <source>
        <dbReference type="ARBA" id="ARBA00022898"/>
    </source>
</evidence>
<dbReference type="GO" id="GO:0006730">
    <property type="term" value="P:one-carbon metabolic process"/>
    <property type="evidence" value="ECO:0007669"/>
    <property type="project" value="UniProtKB-KW"/>
</dbReference>
<dbReference type="Pfam" id="PF00464">
    <property type="entry name" value="SHMT"/>
    <property type="match status" value="1"/>
</dbReference>
<dbReference type="GO" id="GO:0046653">
    <property type="term" value="P:tetrahydrofolate metabolic process"/>
    <property type="evidence" value="ECO:0007669"/>
    <property type="project" value="TreeGrafter"/>
</dbReference>
<comment type="cofactor">
    <cofactor evidence="1">
        <name>pyridoxal 5'-phosphate</name>
        <dbReference type="ChEBI" id="CHEBI:597326"/>
    </cofactor>
</comment>
<evidence type="ECO:0000313" key="7">
    <source>
        <dbReference type="EMBL" id="RGN21718.1"/>
    </source>
</evidence>
<dbReference type="EMBL" id="QSFB01000002">
    <property type="protein sequence ID" value="RHA16233.1"/>
    <property type="molecule type" value="Genomic_DNA"/>
</dbReference>
<evidence type="ECO:0000313" key="14">
    <source>
        <dbReference type="Proteomes" id="UP000284296"/>
    </source>
</evidence>
<feature type="domain" description="Serine hydroxymethyltransferase-like" evidence="6">
    <location>
        <begin position="11"/>
        <end position="361"/>
    </location>
</feature>
<dbReference type="Proteomes" id="UP000284296">
    <property type="component" value="Unassembled WGS sequence"/>
</dbReference>
<keyword evidence="8" id="KW-0808">Transferase</keyword>
<dbReference type="InterPro" id="IPR015424">
    <property type="entry name" value="PyrdxlP-dep_Trfase"/>
</dbReference>
<dbReference type="EMBL" id="QSKC01000005">
    <property type="protein sequence ID" value="RHE32900.1"/>
    <property type="molecule type" value="Genomic_DNA"/>
</dbReference>
<evidence type="ECO:0000256" key="2">
    <source>
        <dbReference type="ARBA" id="ARBA00006376"/>
    </source>
</evidence>
<dbReference type="InterPro" id="IPR049943">
    <property type="entry name" value="Ser_HO-MeTrfase-like"/>
</dbReference>
<keyword evidence="4" id="KW-0028">Amino-acid biosynthesis</keyword>
<dbReference type="EMBL" id="QRXG01000050">
    <property type="protein sequence ID" value="RGT76952.1"/>
    <property type="molecule type" value="Genomic_DNA"/>
</dbReference>
<dbReference type="AlphaFoldDB" id="A0A395V0G1"/>
<dbReference type="Proteomes" id="UP000266066">
    <property type="component" value="Unassembled WGS sequence"/>
</dbReference>
<evidence type="ECO:0000313" key="15">
    <source>
        <dbReference type="Proteomes" id="UP000285290"/>
    </source>
</evidence>
<dbReference type="Proteomes" id="UP000286341">
    <property type="component" value="Unassembled WGS sequence"/>
</dbReference>
<proteinExistence type="inferred from homology"/>
<keyword evidence="8" id="KW-0489">Methyltransferase</keyword>
<dbReference type="Proteomes" id="UP000260970">
    <property type="component" value="Unassembled WGS sequence"/>
</dbReference>
<evidence type="ECO:0000313" key="11">
    <source>
        <dbReference type="EMBL" id="RHE32900.1"/>
    </source>
</evidence>
<name>A0A395V0G1_9FIRM</name>
<dbReference type="GO" id="GO:0005737">
    <property type="term" value="C:cytoplasm"/>
    <property type="evidence" value="ECO:0007669"/>
    <property type="project" value="TreeGrafter"/>
</dbReference>
<evidence type="ECO:0000313" key="12">
    <source>
        <dbReference type="Proteomes" id="UP000260970"/>
    </source>
</evidence>
<dbReference type="GO" id="GO:0019264">
    <property type="term" value="P:glycine biosynthetic process from serine"/>
    <property type="evidence" value="ECO:0007669"/>
    <property type="project" value="TreeGrafter"/>
</dbReference>
<dbReference type="GO" id="GO:0032259">
    <property type="term" value="P:methylation"/>
    <property type="evidence" value="ECO:0007669"/>
    <property type="project" value="UniProtKB-KW"/>
</dbReference>
<dbReference type="PANTHER" id="PTHR11680:SF35">
    <property type="entry name" value="SERINE HYDROXYMETHYLTRANSFERASE 1"/>
    <property type="match status" value="1"/>
</dbReference>
<dbReference type="GO" id="GO:0030170">
    <property type="term" value="F:pyridoxal phosphate binding"/>
    <property type="evidence" value="ECO:0007669"/>
    <property type="project" value="TreeGrafter"/>
</dbReference>
<accession>A0A395V0G1</accession>
<dbReference type="EMBL" id="QRUJ01000013">
    <property type="protein sequence ID" value="RGR53385.1"/>
    <property type="molecule type" value="Genomic_DNA"/>
</dbReference>
<evidence type="ECO:0000313" key="8">
    <source>
        <dbReference type="EMBL" id="RGR53385.1"/>
    </source>
</evidence>
<keyword evidence="3" id="KW-0554">One-carbon metabolism</keyword>
<organism evidence="8 13">
    <name type="scientific">Agathobacter rectalis</name>
    <dbReference type="NCBI Taxonomy" id="39491"/>
    <lineage>
        <taxon>Bacteria</taxon>
        <taxon>Bacillati</taxon>
        <taxon>Bacillota</taxon>
        <taxon>Clostridia</taxon>
        <taxon>Lachnospirales</taxon>
        <taxon>Lachnospiraceae</taxon>
        <taxon>Agathobacter</taxon>
    </lineage>
</organism>
<keyword evidence="5" id="KW-0663">Pyridoxal phosphate</keyword>
<evidence type="ECO:0000313" key="13">
    <source>
        <dbReference type="Proteomes" id="UP000266066"/>
    </source>
</evidence>
<dbReference type="EMBL" id="QSUG01000012">
    <property type="protein sequence ID" value="RGN21718.1"/>
    <property type="molecule type" value="Genomic_DNA"/>
</dbReference>
<reference evidence="12 13" key="1">
    <citation type="submission" date="2018-08" db="EMBL/GenBank/DDBJ databases">
        <title>A genome reference for cultivated species of the human gut microbiota.</title>
        <authorList>
            <person name="Zou Y."/>
            <person name="Xue W."/>
            <person name="Luo G."/>
        </authorList>
    </citation>
    <scope>NUCLEOTIDE SEQUENCE [LARGE SCALE GENOMIC DNA]</scope>
    <source>
        <strain evidence="9 14">AF18-16LB</strain>
        <strain evidence="8 13">AF25-15</strain>
        <strain evidence="11 15">AM29-10</strain>
        <strain evidence="10 16">AM44-1AT</strain>
        <strain evidence="7 12">OM05-6AA</strain>
    </source>
</reference>
<comment type="caution">
    <text evidence="8">The sequence shown here is derived from an EMBL/GenBank/DDBJ whole genome shotgun (WGS) entry which is preliminary data.</text>
</comment>
<sequence>MNILLEKYIDLYNEMKKNDKNCIPLCAAETYISEFVKQPLNSEFEGKYYFFKNNKIEELKDLITLACNRLFHSKYANAESLSGINCFTVCVMSLLKSGQKVLLSTPEQGGHASMPVILDTLNIQYDSIPYNFDKYQIDYTSLNKMCATGNYSFIILCQSDLITVPDLNKIDLPSNMGIIYDATQTLGLICGKCIPNPLDYPNVILLGGTHKTLPAVACGLIMTNNDLYIEQLKSNITPNYLRDIQPNHMACLLLSLIEQIEYGVEYQHTTIALANMLAKKLEKYGFNIAKISDEVYTMTHQIFLLMTKKETDFFYNQALDYNISLNQKHKKLFSEDGIRLGTQQIARYNWEEQDIDELAKLLFLIKHKGSLNEIKTIRKKLIDKKIPHFTYNEIIIE</sequence>
<dbReference type="Gene3D" id="3.90.1150.10">
    <property type="entry name" value="Aspartate Aminotransferase, domain 1"/>
    <property type="match status" value="1"/>
</dbReference>
<dbReference type="GO" id="GO:0004372">
    <property type="term" value="F:glycine hydroxymethyltransferase activity"/>
    <property type="evidence" value="ECO:0007669"/>
    <property type="project" value="TreeGrafter"/>
</dbReference>
<dbReference type="RefSeq" id="WP_015516105.1">
    <property type="nucleotide sequence ID" value="NZ_JBBNFZ010000037.1"/>
</dbReference>
<dbReference type="InterPro" id="IPR039429">
    <property type="entry name" value="SHMT-like_dom"/>
</dbReference>
<dbReference type="Gene3D" id="3.40.640.10">
    <property type="entry name" value="Type I PLP-dependent aspartate aminotransferase-like (Major domain)"/>
    <property type="match status" value="1"/>
</dbReference>
<comment type="similarity">
    <text evidence="2">Belongs to the SHMT family.</text>
</comment>
<gene>
    <name evidence="11" type="ORF">DW753_05460</name>
    <name evidence="10" type="ORF">DW948_02625</name>
    <name evidence="9" type="ORF">DWX06_16045</name>
    <name evidence="8" type="ORF">DWY38_11865</name>
    <name evidence="7" type="ORF">DXB72_11650</name>
</gene>
<dbReference type="SUPFAM" id="SSF53383">
    <property type="entry name" value="PLP-dependent transferases"/>
    <property type="match status" value="1"/>
</dbReference>
<evidence type="ECO:0000313" key="16">
    <source>
        <dbReference type="Proteomes" id="UP000286341"/>
    </source>
</evidence>
<dbReference type="PANTHER" id="PTHR11680">
    <property type="entry name" value="SERINE HYDROXYMETHYLTRANSFERASE"/>
    <property type="match status" value="1"/>
</dbReference>
<dbReference type="InterPro" id="IPR015422">
    <property type="entry name" value="PyrdxlP-dep_Trfase_small"/>
</dbReference>
<dbReference type="GO" id="GO:0008168">
    <property type="term" value="F:methyltransferase activity"/>
    <property type="evidence" value="ECO:0007669"/>
    <property type="project" value="UniProtKB-KW"/>
</dbReference>